<dbReference type="eggNOG" id="KOG2084">
    <property type="taxonomic scope" value="Eukaryota"/>
</dbReference>
<name>U5D7C9_AMBTC</name>
<sequence>MENSKFGRGMPLSMFYGIQLLGMGRAVSRMDDKLRIHYLGPEKELSQISVFGELRALFPNIQIHIDLIGPSIPLSRDGEQLVLDNYIRCSDMDCSCKLSMSTAENACNTNYSIVSLQLWKGLYHDRFKDITKESFPNYITAPNAGVAAYPGWVPTIELIKEIKVPAIFSDYCEEAANLAASCITSIFDAPLSLPIQLNPFRQPFVVEDGPLHLPCYSNCFLFGM</sequence>
<protein>
    <recommendedName>
        <fullName evidence="1">Mitochondrial splicing suppressor 51-like C-terminal domain-containing protein</fullName>
    </recommendedName>
</protein>
<dbReference type="AlphaFoldDB" id="U5D7C9"/>
<dbReference type="Pfam" id="PF20179">
    <property type="entry name" value="MSS51_C"/>
    <property type="match status" value="1"/>
</dbReference>
<reference evidence="3" key="1">
    <citation type="journal article" date="2013" name="Science">
        <title>The Amborella genome and the evolution of flowering plants.</title>
        <authorList>
            <consortium name="Amborella Genome Project"/>
        </authorList>
    </citation>
    <scope>NUCLEOTIDE SEQUENCE [LARGE SCALE GENOMIC DNA]</scope>
</reference>
<dbReference type="HOGENOM" id="CLU_1236523_0_0_1"/>
<organism evidence="2 3">
    <name type="scientific">Amborella trichopoda</name>
    <dbReference type="NCBI Taxonomy" id="13333"/>
    <lineage>
        <taxon>Eukaryota</taxon>
        <taxon>Viridiplantae</taxon>
        <taxon>Streptophyta</taxon>
        <taxon>Embryophyta</taxon>
        <taxon>Tracheophyta</taxon>
        <taxon>Spermatophyta</taxon>
        <taxon>Magnoliopsida</taxon>
        <taxon>Amborellales</taxon>
        <taxon>Amborellaceae</taxon>
        <taxon>Amborella</taxon>
    </lineage>
</organism>
<dbReference type="EMBL" id="KI392237">
    <property type="protein sequence ID" value="ERN18374.1"/>
    <property type="molecule type" value="Genomic_DNA"/>
</dbReference>
<dbReference type="Gramene" id="ERN18374">
    <property type="protein sequence ID" value="ERN18374"/>
    <property type="gene ID" value="AMTR_s00055p00217470"/>
</dbReference>
<feature type="domain" description="Mitochondrial splicing suppressor 51-like C-terminal" evidence="1">
    <location>
        <begin position="11"/>
        <end position="204"/>
    </location>
</feature>
<dbReference type="PANTHER" id="PTHR47570:SF1">
    <property type="entry name" value="ZINC ION BINDING PROTEIN"/>
    <property type="match status" value="1"/>
</dbReference>
<dbReference type="Proteomes" id="UP000017836">
    <property type="component" value="Unassembled WGS sequence"/>
</dbReference>
<dbReference type="STRING" id="13333.U5D7C9"/>
<gene>
    <name evidence="2" type="ORF">AMTR_s00055p00217470</name>
</gene>
<dbReference type="InterPro" id="IPR046824">
    <property type="entry name" value="Mss51-like_C"/>
</dbReference>
<proteinExistence type="predicted"/>
<evidence type="ECO:0000313" key="3">
    <source>
        <dbReference type="Proteomes" id="UP000017836"/>
    </source>
</evidence>
<evidence type="ECO:0000259" key="1">
    <source>
        <dbReference type="Pfam" id="PF20179"/>
    </source>
</evidence>
<keyword evidence="3" id="KW-1185">Reference proteome</keyword>
<accession>U5D7C9</accession>
<evidence type="ECO:0000313" key="2">
    <source>
        <dbReference type="EMBL" id="ERN18374.1"/>
    </source>
</evidence>
<dbReference type="PANTHER" id="PTHR47570">
    <property type="entry name" value="ZINC ION BINDING PROTEIN"/>
    <property type="match status" value="1"/>
</dbReference>